<dbReference type="GO" id="GO:0016491">
    <property type="term" value="F:oxidoreductase activity"/>
    <property type="evidence" value="ECO:0007669"/>
    <property type="project" value="UniProtKB-KW"/>
</dbReference>
<dbReference type="RefSeq" id="WP_200321736.1">
    <property type="nucleotide sequence ID" value="NZ_JAENJH010000006.1"/>
</dbReference>
<evidence type="ECO:0000313" key="4">
    <source>
        <dbReference type="Proteomes" id="UP000635245"/>
    </source>
</evidence>
<name>A0A934V3H3_9PSEU</name>
<dbReference type="Pfam" id="PF01266">
    <property type="entry name" value="DAO"/>
    <property type="match status" value="1"/>
</dbReference>
<reference evidence="3" key="1">
    <citation type="submission" date="2020-12" db="EMBL/GenBank/DDBJ databases">
        <title>Prauserella sp. ASG 168, a novel actinomycete isolated from cave rock.</title>
        <authorList>
            <person name="Suriyachadkun C."/>
        </authorList>
    </citation>
    <scope>NUCLEOTIDE SEQUENCE</scope>
    <source>
        <strain evidence="3">ASG 168</strain>
    </source>
</reference>
<dbReference type="InterPro" id="IPR036188">
    <property type="entry name" value="FAD/NAD-bd_sf"/>
</dbReference>
<organism evidence="3 4">
    <name type="scientific">Prauserella cavernicola</name>
    <dbReference type="NCBI Taxonomy" id="2800127"/>
    <lineage>
        <taxon>Bacteria</taxon>
        <taxon>Bacillati</taxon>
        <taxon>Actinomycetota</taxon>
        <taxon>Actinomycetes</taxon>
        <taxon>Pseudonocardiales</taxon>
        <taxon>Pseudonocardiaceae</taxon>
        <taxon>Prauserella</taxon>
    </lineage>
</organism>
<gene>
    <name evidence="3" type="ORF">JHE00_23435</name>
</gene>
<dbReference type="EMBL" id="JAENJH010000006">
    <property type="protein sequence ID" value="MBK1787286.1"/>
    <property type="molecule type" value="Genomic_DNA"/>
</dbReference>
<dbReference type="Gene3D" id="3.50.50.60">
    <property type="entry name" value="FAD/NAD(P)-binding domain"/>
    <property type="match status" value="1"/>
</dbReference>
<dbReference type="SUPFAM" id="SSF51905">
    <property type="entry name" value="FAD/NAD(P)-binding domain"/>
    <property type="match status" value="1"/>
</dbReference>
<accession>A0A934V3H3</accession>
<feature type="domain" description="FAD dependent oxidoreductase" evidence="2">
    <location>
        <begin position="4"/>
        <end position="380"/>
    </location>
</feature>
<dbReference type="Gene3D" id="3.30.9.10">
    <property type="entry name" value="D-Amino Acid Oxidase, subunit A, domain 2"/>
    <property type="match status" value="1"/>
</dbReference>
<dbReference type="InterPro" id="IPR006076">
    <property type="entry name" value="FAD-dep_OxRdtase"/>
</dbReference>
<dbReference type="PANTHER" id="PTHR13847">
    <property type="entry name" value="SARCOSINE DEHYDROGENASE-RELATED"/>
    <property type="match status" value="1"/>
</dbReference>
<comment type="caution">
    <text evidence="3">The sequence shown here is derived from an EMBL/GenBank/DDBJ whole genome shotgun (WGS) entry which is preliminary data.</text>
</comment>
<dbReference type="PANTHER" id="PTHR13847:SF287">
    <property type="entry name" value="FAD-DEPENDENT OXIDOREDUCTASE DOMAIN-CONTAINING PROTEIN 1"/>
    <property type="match status" value="1"/>
</dbReference>
<evidence type="ECO:0000256" key="1">
    <source>
        <dbReference type="ARBA" id="ARBA00023002"/>
    </source>
</evidence>
<protein>
    <submittedName>
        <fullName evidence="3">FAD-binding oxidoreductase</fullName>
    </submittedName>
</protein>
<keyword evidence="1" id="KW-0560">Oxidoreductase</keyword>
<sequence length="428" mass="45606">MNADVVVVGAGVIGSSIALELARAGRSVVVVDKGAGPGHGSTSASSAVVRFNFSTWDGVATSWESKFCWENWRDHLEAPDDLALARYHRTGLALLDVDVAPRERSLPLFDRAGVPYEEWDPATLAARVPGIDTGRYWPPARIDDDRFWAGPDGDLGAVFTPDAGYVDDPRLAADNLAAAARRLGVTFLHRQTVAEVVRTGGRAAGVRTAGGRTISADVVVNAAGPWSGGLNRLADVGGDFTVGVRPLRQEVHYVPTNPRPFVSMAIADMDLGTYLRPETGGVLVGGTEPECEPLEWLENPEEAGELPKAALFEAQVTRAARRLPELGVPSRPKGVVGVYDVSDDWTPIYDRTELPGFYVAIGTSGNQFKNAPVVGQLLTAIIDGTEAGADHDAHPIQFVGKHSGLTIDLGSFSRKRPVNEHSTGTVFG</sequence>
<keyword evidence="4" id="KW-1185">Reference proteome</keyword>
<evidence type="ECO:0000259" key="2">
    <source>
        <dbReference type="Pfam" id="PF01266"/>
    </source>
</evidence>
<dbReference type="Proteomes" id="UP000635245">
    <property type="component" value="Unassembled WGS sequence"/>
</dbReference>
<proteinExistence type="predicted"/>
<evidence type="ECO:0000313" key="3">
    <source>
        <dbReference type="EMBL" id="MBK1787286.1"/>
    </source>
</evidence>
<dbReference type="AlphaFoldDB" id="A0A934V3H3"/>
<dbReference type="GO" id="GO:0005737">
    <property type="term" value="C:cytoplasm"/>
    <property type="evidence" value="ECO:0007669"/>
    <property type="project" value="TreeGrafter"/>
</dbReference>